<evidence type="ECO:0000313" key="1">
    <source>
        <dbReference type="EMBL" id="BBL04595.1"/>
    </source>
</evidence>
<sequence>MGALALAALVSCSDEEDILPQQQEKIVSYLTRSHTPTLLSEQDAAQSLDNDPPYYSTFGNTTYRYIADVYDEERLTRPEVSEGSRVELTFSLYDFTAYSTPKPNECLYSNDTTIINRLVEGGLNPRYWVECDLYGVPLRDEFGQFVPLRQTLQIGGGATLSGLQAALVGCREKDVVELYMTYNQAYGEKLIMGLMTKQCPVAFFCTINKVTK</sequence>
<keyword evidence="2" id="KW-1185">Reference proteome</keyword>
<name>A0A3D3YLA8_9BACT</name>
<evidence type="ECO:0000313" key="2">
    <source>
        <dbReference type="Proteomes" id="UP000318946"/>
    </source>
</evidence>
<dbReference type="KEGG" id="acou:A5CBH24_19080"/>
<accession>A0A4Y1XNK3</accession>
<gene>
    <name evidence="1" type="ORF">A5CBH24_19080</name>
</gene>
<dbReference type="EMBL" id="AP019735">
    <property type="protein sequence ID" value="BBL04595.1"/>
    <property type="molecule type" value="Genomic_DNA"/>
</dbReference>
<accession>A0A4Y1WV55</accession>
<accession>A0A3D3YLA8</accession>
<protein>
    <submittedName>
        <fullName evidence="1">Uncharacterized protein</fullName>
    </submittedName>
</protein>
<proteinExistence type="predicted"/>
<organism evidence="1 2">
    <name type="scientific">Alistipes communis</name>
    <dbReference type="NCBI Taxonomy" id="2585118"/>
    <lineage>
        <taxon>Bacteria</taxon>
        <taxon>Pseudomonadati</taxon>
        <taxon>Bacteroidota</taxon>
        <taxon>Bacteroidia</taxon>
        <taxon>Bacteroidales</taxon>
        <taxon>Rikenellaceae</taxon>
        <taxon>Alistipes</taxon>
    </lineage>
</organism>
<dbReference type="Proteomes" id="UP000318946">
    <property type="component" value="Chromosome"/>
</dbReference>
<reference evidence="2" key="1">
    <citation type="submission" date="2019-06" db="EMBL/GenBank/DDBJ databases">
        <title>Alistipes onderdonkii subsp. vulgaris subsp. nov., Alistipes dispar sp. nov. and Alistipes communis sp. nov., isolated from human faeces, and creation of Alistipes onderdonkii subsp. onderdonkii subsp. nov.</title>
        <authorList>
            <person name="Sakamoto M."/>
            <person name="Ikeyama N."/>
            <person name="Ogata Y."/>
            <person name="Suda W."/>
            <person name="Iino T."/>
            <person name="Hattori M."/>
            <person name="Ohkuma M."/>
        </authorList>
    </citation>
    <scope>NUCLEOTIDE SEQUENCE [LARGE SCALE GENOMIC DNA]</scope>
    <source>
        <strain evidence="2">5CBH24</strain>
    </source>
</reference>
<dbReference type="STRING" id="1118061.GCA_000311925_00778"/>
<dbReference type="AlphaFoldDB" id="A0A3D3YLA8"/>